<sequence length="78" mass="9241">MRQEIDIDYLTFLTLLNQPKGNPWGYDSRSNIIKVKSDDRYIICKQNQSQPLQRSNDLRESNIHRISIQSTSCLIRHH</sequence>
<keyword evidence="2" id="KW-1185">Reference proteome</keyword>
<dbReference type="KEGG" id="taa:NMY3_00244"/>
<evidence type="ECO:0000313" key="2">
    <source>
        <dbReference type="Proteomes" id="UP000058925"/>
    </source>
</evidence>
<dbReference type="EMBL" id="CP012850">
    <property type="protein sequence ID" value="ALI34458.1"/>
    <property type="molecule type" value="Genomic_DNA"/>
</dbReference>
<name>A0A654LSV2_9ARCH</name>
<dbReference type="Proteomes" id="UP000058925">
    <property type="component" value="Chromosome"/>
</dbReference>
<protein>
    <submittedName>
        <fullName evidence="1">Uncharacterized protein</fullName>
    </submittedName>
</protein>
<accession>A0A654LSV2</accession>
<gene>
    <name evidence="1" type="ORF">NMY3_00244</name>
</gene>
<proteinExistence type="predicted"/>
<organism evidence="1 2">
    <name type="scientific">Candidatus Nitrosocosmicus oleophilus</name>
    <dbReference type="NCBI Taxonomy" id="1353260"/>
    <lineage>
        <taxon>Archaea</taxon>
        <taxon>Nitrososphaerota</taxon>
        <taxon>Nitrososphaeria</taxon>
        <taxon>Nitrososphaerales</taxon>
        <taxon>Nitrososphaeraceae</taxon>
        <taxon>Candidatus Nitrosocosmicus</taxon>
    </lineage>
</organism>
<reference evidence="2" key="1">
    <citation type="submission" date="2015-10" db="EMBL/GenBank/DDBJ databases">
        <title>Niche specialization of a soil ammonia-oxidizing archaeon, Candidatus Nitrosocosmicus oleophilus.</title>
        <authorList>
            <person name="Jung M.-Y."/>
            <person name="Rhee S.-K."/>
        </authorList>
    </citation>
    <scope>NUCLEOTIDE SEQUENCE [LARGE SCALE GENOMIC DNA]</scope>
    <source>
        <strain evidence="2">MY3</strain>
    </source>
</reference>
<evidence type="ECO:0000313" key="1">
    <source>
        <dbReference type="EMBL" id="ALI34458.1"/>
    </source>
</evidence>
<dbReference type="AlphaFoldDB" id="A0A654LSV2"/>